<protein>
    <submittedName>
        <fullName evidence="1">Uncharacterized protein</fullName>
    </submittedName>
</protein>
<proteinExistence type="predicted"/>
<reference evidence="1" key="1">
    <citation type="submission" date="2022-08" db="EMBL/GenBank/DDBJ databases">
        <authorList>
            <consortium name="DOE Joint Genome Institute"/>
            <person name="Min B."/>
            <person name="Riley R."/>
            <person name="Sierra-Patev S."/>
            <person name="Naranjo-Ortiz M."/>
            <person name="Looney B."/>
            <person name="Konkel Z."/>
            <person name="Slot J.C."/>
            <person name="Sakamoto Y."/>
            <person name="Steenwyk J.L."/>
            <person name="Rokas A."/>
            <person name="Carro J."/>
            <person name="Camarero S."/>
            <person name="Ferreira P."/>
            <person name="Molpeceres G."/>
            <person name="Ruiz-Duenas F.J."/>
            <person name="Serrano A."/>
            <person name="Henrissat B."/>
            <person name="Drula E."/>
            <person name="Hughes K.W."/>
            <person name="Mata J.L."/>
            <person name="Ishikawa N.K."/>
            <person name="Vargas-Isla R."/>
            <person name="Ushijima S."/>
            <person name="Smith C.A."/>
            <person name="Ahrendt S."/>
            <person name="Andreopoulos W."/>
            <person name="He G."/>
            <person name="Labutti K."/>
            <person name="Lipzen A."/>
            <person name="Ng V."/>
            <person name="Sandor L."/>
            <person name="Barry K."/>
            <person name="Martinez A.T."/>
            <person name="Xiao Y."/>
            <person name="Gibbons J.G."/>
            <person name="Terashima K."/>
            <person name="Hibbett D.S."/>
            <person name="Grigoriev I.V."/>
        </authorList>
    </citation>
    <scope>NUCLEOTIDE SEQUENCE</scope>
    <source>
        <strain evidence="1">TFB7829</strain>
    </source>
</reference>
<accession>A0AA38PQT7</accession>
<comment type="caution">
    <text evidence="1">The sequence shown here is derived from an EMBL/GenBank/DDBJ whole genome shotgun (WGS) entry which is preliminary data.</text>
</comment>
<sequence>TEIVPIGTPAHRENVCQKRYLNGQDGTQIPNHIKIAQEGEAIRTLGALIGNNISQLTPWTKVIEKIDASLARWEQSRPTMEG</sequence>
<dbReference type="EMBL" id="MU802303">
    <property type="protein sequence ID" value="KAJ3979613.1"/>
    <property type="molecule type" value="Genomic_DNA"/>
</dbReference>
<dbReference type="AlphaFoldDB" id="A0AA38PQT7"/>
<organism evidence="1 2">
    <name type="scientific">Lentinula detonsa</name>
    <dbReference type="NCBI Taxonomy" id="2804962"/>
    <lineage>
        <taxon>Eukaryota</taxon>
        <taxon>Fungi</taxon>
        <taxon>Dikarya</taxon>
        <taxon>Basidiomycota</taxon>
        <taxon>Agaricomycotina</taxon>
        <taxon>Agaricomycetes</taxon>
        <taxon>Agaricomycetidae</taxon>
        <taxon>Agaricales</taxon>
        <taxon>Marasmiineae</taxon>
        <taxon>Omphalotaceae</taxon>
        <taxon>Lentinula</taxon>
    </lineage>
</organism>
<gene>
    <name evidence="1" type="ORF">F5890DRAFT_1389518</name>
</gene>
<evidence type="ECO:0000313" key="1">
    <source>
        <dbReference type="EMBL" id="KAJ3979613.1"/>
    </source>
</evidence>
<feature type="non-terminal residue" evidence="1">
    <location>
        <position position="1"/>
    </location>
</feature>
<name>A0AA38PQT7_9AGAR</name>
<evidence type="ECO:0000313" key="2">
    <source>
        <dbReference type="Proteomes" id="UP001163850"/>
    </source>
</evidence>
<feature type="non-terminal residue" evidence="1">
    <location>
        <position position="82"/>
    </location>
</feature>
<dbReference type="Proteomes" id="UP001163850">
    <property type="component" value="Unassembled WGS sequence"/>
</dbReference>